<organism evidence="1">
    <name type="scientific">marine sediment metagenome</name>
    <dbReference type="NCBI Taxonomy" id="412755"/>
    <lineage>
        <taxon>unclassified sequences</taxon>
        <taxon>metagenomes</taxon>
        <taxon>ecological metagenomes</taxon>
    </lineage>
</organism>
<protein>
    <submittedName>
        <fullName evidence="1">Uncharacterized protein</fullName>
    </submittedName>
</protein>
<reference evidence="1" key="1">
    <citation type="journal article" date="2015" name="Nature">
        <title>Complex archaea that bridge the gap between prokaryotes and eukaryotes.</title>
        <authorList>
            <person name="Spang A."/>
            <person name="Saw J.H."/>
            <person name="Jorgensen S.L."/>
            <person name="Zaremba-Niedzwiedzka K."/>
            <person name="Martijn J."/>
            <person name="Lind A.E."/>
            <person name="van Eijk R."/>
            <person name="Schleper C."/>
            <person name="Guy L."/>
            <person name="Ettema T.J."/>
        </authorList>
    </citation>
    <scope>NUCLEOTIDE SEQUENCE</scope>
</reference>
<proteinExistence type="predicted"/>
<name>A0A0F9AZV6_9ZZZZ</name>
<sequence>PVGREVRFRMLRVQKLCTALRPDNGVYSGALLFSPCPTHYTVSIRVMVANFDLCPTKIALIVAESVLWYNKCMAQLRARFTGYFAVQGAGVYERPRPMP</sequence>
<accession>A0A0F9AZV6</accession>
<evidence type="ECO:0000313" key="1">
    <source>
        <dbReference type="EMBL" id="KKL07067.1"/>
    </source>
</evidence>
<gene>
    <name evidence="1" type="ORF">LCGC14_2589700</name>
</gene>
<feature type="non-terminal residue" evidence="1">
    <location>
        <position position="1"/>
    </location>
</feature>
<comment type="caution">
    <text evidence="1">The sequence shown here is derived from an EMBL/GenBank/DDBJ whole genome shotgun (WGS) entry which is preliminary data.</text>
</comment>
<dbReference type="EMBL" id="LAZR01043444">
    <property type="protein sequence ID" value="KKL07067.1"/>
    <property type="molecule type" value="Genomic_DNA"/>
</dbReference>
<dbReference type="AlphaFoldDB" id="A0A0F9AZV6"/>